<sequence length="458" mass="52215">MQDYKEIRQRYLRGESQRHIAKTLGISRNTVKKYYEGDPLPNERKIPERQTTVMTQKNVQFIQQCLNEDAEEQLPKQAHTAKRIFDRLVAEKDYTGGESTVRAKVKELRMAVHKAFIPLQFDPGESLQVDWGEAFVYLNEEKKKVNLFCARLCYSCRPVVLAYRRQNEESFLDAFVHTFSILGGTPQKVIFDNGKVAVKDGFGSHARKQAGYTALSAHYAFDAVFCNPAEGHEKGLIEGLVGWSRRNILVPIPHIKTMEELNTSLRSHCLQYENHHIKGRTDTVGEMFCVEKASLNPLPHHSFETATCKNTRVSTTSTIRFNTNNYSVPVQYAGCPVGVKGYPECVAIYYRGKLISKHPRCFGKHQTHYYLADYLPLLEQRKRAILNAAPVKQTLPAEILAELQANASHEEQLTAILRREAAKESCVLHRKDPVTIQHVNLHAYDTLCPRNEGIHHGR</sequence>
<evidence type="ECO:0000259" key="2">
    <source>
        <dbReference type="PROSITE" id="PS50994"/>
    </source>
</evidence>
<dbReference type="PANTHER" id="PTHR35004:SF7">
    <property type="entry name" value="INTEGRASE PROTEIN"/>
    <property type="match status" value="1"/>
</dbReference>
<evidence type="ECO:0000313" key="3">
    <source>
        <dbReference type="EMBL" id="SDN42127.1"/>
    </source>
</evidence>
<organism evidence="3 4">
    <name type="scientific">Megasphaera paucivorans</name>
    <dbReference type="NCBI Taxonomy" id="349095"/>
    <lineage>
        <taxon>Bacteria</taxon>
        <taxon>Bacillati</taxon>
        <taxon>Bacillota</taxon>
        <taxon>Negativicutes</taxon>
        <taxon>Veillonellales</taxon>
        <taxon>Veillonellaceae</taxon>
        <taxon>Megasphaera</taxon>
    </lineage>
</organism>
<gene>
    <name evidence="3" type="ORF">SAMN05660299_02696</name>
</gene>
<proteinExistence type="inferred from homology"/>
<reference evidence="3 4" key="1">
    <citation type="submission" date="2016-10" db="EMBL/GenBank/DDBJ databases">
        <authorList>
            <person name="de Groot N.N."/>
        </authorList>
    </citation>
    <scope>NUCLEOTIDE SEQUENCE [LARGE SCALE GENOMIC DNA]</scope>
    <source>
        <strain evidence="3 4">DSM 16981</strain>
    </source>
</reference>
<dbReference type="InterPro" id="IPR001387">
    <property type="entry name" value="Cro/C1-type_HTH"/>
</dbReference>
<feature type="domain" description="Integrase catalytic" evidence="2">
    <location>
        <begin position="119"/>
        <end position="307"/>
    </location>
</feature>
<dbReference type="PROSITE" id="PS50994">
    <property type="entry name" value="INTEGRASE"/>
    <property type="match status" value="1"/>
</dbReference>
<dbReference type="InterPro" id="IPR054353">
    <property type="entry name" value="IstA-like_C"/>
</dbReference>
<dbReference type="Gene3D" id="3.30.420.10">
    <property type="entry name" value="Ribonuclease H-like superfamily/Ribonuclease H"/>
    <property type="match status" value="1"/>
</dbReference>
<keyword evidence="4" id="KW-1185">Reference proteome</keyword>
<dbReference type="InterPro" id="IPR009057">
    <property type="entry name" value="Homeodomain-like_sf"/>
</dbReference>
<evidence type="ECO:0000256" key="1">
    <source>
        <dbReference type="ARBA" id="ARBA00009277"/>
    </source>
</evidence>
<dbReference type="InterPro" id="IPR001584">
    <property type="entry name" value="Integrase_cat-core"/>
</dbReference>
<dbReference type="RefSeq" id="WP_091652951.1">
    <property type="nucleotide sequence ID" value="NZ_JANSUW010000001.1"/>
</dbReference>
<dbReference type="Pfam" id="PF22483">
    <property type="entry name" value="Mu-transpos_C_2"/>
    <property type="match status" value="1"/>
</dbReference>
<dbReference type="Gene3D" id="1.10.10.60">
    <property type="entry name" value="Homeodomain-like"/>
    <property type="match status" value="1"/>
</dbReference>
<evidence type="ECO:0000313" key="4">
    <source>
        <dbReference type="Proteomes" id="UP000199309"/>
    </source>
</evidence>
<dbReference type="PANTHER" id="PTHR35004">
    <property type="entry name" value="TRANSPOSASE RV3428C-RELATED"/>
    <property type="match status" value="1"/>
</dbReference>
<dbReference type="Proteomes" id="UP000199309">
    <property type="component" value="Unassembled WGS sequence"/>
</dbReference>
<dbReference type="EMBL" id="FNHQ01000047">
    <property type="protein sequence ID" value="SDN42127.1"/>
    <property type="molecule type" value="Genomic_DNA"/>
</dbReference>
<name>A0A1H0B906_9FIRM</name>
<dbReference type="GO" id="GO:0003676">
    <property type="term" value="F:nucleic acid binding"/>
    <property type="evidence" value="ECO:0007669"/>
    <property type="project" value="InterPro"/>
</dbReference>
<dbReference type="InterPro" id="IPR036397">
    <property type="entry name" value="RNaseH_sf"/>
</dbReference>
<protein>
    <submittedName>
        <fullName evidence="3">Transposase</fullName>
    </submittedName>
</protein>
<dbReference type="CDD" id="cd00093">
    <property type="entry name" value="HTH_XRE"/>
    <property type="match status" value="1"/>
</dbReference>
<comment type="similarity">
    <text evidence="1">Belongs to the transposase IS21/IS408/IS1162 family.</text>
</comment>
<accession>A0A1H0B906</accession>
<dbReference type="AlphaFoldDB" id="A0A1H0B906"/>
<dbReference type="NCBIfam" id="NF033546">
    <property type="entry name" value="transpos_IS21"/>
    <property type="match status" value="1"/>
</dbReference>
<dbReference type="SUPFAM" id="SSF46689">
    <property type="entry name" value="Homeodomain-like"/>
    <property type="match status" value="1"/>
</dbReference>
<dbReference type="GO" id="GO:0015074">
    <property type="term" value="P:DNA integration"/>
    <property type="evidence" value="ECO:0007669"/>
    <property type="project" value="InterPro"/>
</dbReference>
<dbReference type="STRING" id="349095.SAMN05660299_02696"/>